<comment type="caution">
    <text evidence="3">The sequence shown here is derived from an EMBL/GenBank/DDBJ whole genome shotgun (WGS) entry which is preliminary data.</text>
</comment>
<keyword evidence="4" id="KW-1185">Reference proteome</keyword>
<dbReference type="PROSITE" id="PS51220">
    <property type="entry name" value="NIDO"/>
    <property type="match status" value="1"/>
</dbReference>
<sequence>MVFKNKFITGDKRAHEGNNQSDPDIYAETTTAASPFFDVGSNPIPLYLDDGAYETIQLEQPFKYGENVYSQLYLNMDGYVSFSIPNIADQTSSWIEVPNPQVGKNIIAPLWTDLRVDQGGSWTYEQATNGFLLKEATNAINIMFPSINFSASWVFVSTWENVPLEWTSGVASLQVVLVSDSEGQSYALLNYGTIPSIPSPFWLAGFDVENSDFITIAVDDSSQLSSTSNSNIPGCWAFQVSNLPAGNPVPANFYPFWHGAKVDLNNGSSSQITLQRAFQYFESYMNTIHVNKNGVLSFSEPLHEAILDYLSIMGCQLLLGLVALLFMSNIATGLPTPIPDTTPAPTTSAPDETPAPTTSAPTTSAPTTSAPTISAPGIDVENSDFDTIQVIEFLKLLSTQAWDTS</sequence>
<organism evidence="3 4">
    <name type="scientific">Silurus meridionalis</name>
    <name type="common">Southern catfish</name>
    <name type="synonym">Silurus soldatovi meridionalis</name>
    <dbReference type="NCBI Taxonomy" id="175797"/>
    <lineage>
        <taxon>Eukaryota</taxon>
        <taxon>Metazoa</taxon>
        <taxon>Chordata</taxon>
        <taxon>Craniata</taxon>
        <taxon>Vertebrata</taxon>
        <taxon>Euteleostomi</taxon>
        <taxon>Actinopterygii</taxon>
        <taxon>Neopterygii</taxon>
        <taxon>Teleostei</taxon>
        <taxon>Ostariophysi</taxon>
        <taxon>Siluriformes</taxon>
        <taxon>Siluridae</taxon>
        <taxon>Silurus</taxon>
    </lineage>
</organism>
<dbReference type="PANTHER" id="PTHR46160:SF8">
    <property type="entry name" value="VWFD DOMAIN-CONTAINING PROTEIN"/>
    <property type="match status" value="1"/>
</dbReference>
<reference evidence="3" key="1">
    <citation type="submission" date="2020-08" db="EMBL/GenBank/DDBJ databases">
        <title>Chromosome-level assembly of Southern catfish (Silurus meridionalis) provides insights into visual adaptation to the nocturnal and benthic lifestyles.</title>
        <authorList>
            <person name="Zhang Y."/>
            <person name="Wang D."/>
            <person name="Peng Z."/>
        </authorList>
    </citation>
    <scope>NUCLEOTIDE SEQUENCE</scope>
    <source>
        <strain evidence="3">SWU-2019-XX</strain>
        <tissue evidence="3">Muscle</tissue>
    </source>
</reference>
<dbReference type="InterPro" id="IPR052749">
    <property type="entry name" value="Alpha-tectorin"/>
</dbReference>
<dbReference type="Pfam" id="PF06119">
    <property type="entry name" value="NIDO"/>
    <property type="match status" value="1"/>
</dbReference>
<evidence type="ECO:0000313" key="3">
    <source>
        <dbReference type="EMBL" id="KAF7704948.1"/>
    </source>
</evidence>
<gene>
    <name evidence="3" type="ORF">HF521_020234</name>
</gene>
<evidence type="ECO:0000259" key="2">
    <source>
        <dbReference type="PROSITE" id="PS51220"/>
    </source>
</evidence>
<evidence type="ECO:0000256" key="1">
    <source>
        <dbReference type="SAM" id="MobiDB-lite"/>
    </source>
</evidence>
<dbReference type="Proteomes" id="UP000606274">
    <property type="component" value="Unassembled WGS sequence"/>
</dbReference>
<feature type="domain" description="NIDO" evidence="2">
    <location>
        <begin position="109"/>
        <end position="243"/>
    </location>
</feature>
<feature type="region of interest" description="Disordered" evidence="1">
    <location>
        <begin position="337"/>
        <end position="378"/>
    </location>
</feature>
<dbReference type="AlphaFoldDB" id="A0A8T0BCU0"/>
<dbReference type="EMBL" id="JABFDY010000007">
    <property type="protein sequence ID" value="KAF7704948.1"/>
    <property type="molecule type" value="Genomic_DNA"/>
</dbReference>
<evidence type="ECO:0000313" key="4">
    <source>
        <dbReference type="Proteomes" id="UP000606274"/>
    </source>
</evidence>
<dbReference type="SMART" id="SM00539">
    <property type="entry name" value="NIDO"/>
    <property type="match status" value="1"/>
</dbReference>
<dbReference type="InterPro" id="IPR003886">
    <property type="entry name" value="NIDO_dom"/>
</dbReference>
<dbReference type="PANTHER" id="PTHR46160">
    <property type="entry name" value="ALPHA-TECTORIN-RELATED"/>
    <property type="match status" value="1"/>
</dbReference>
<protein>
    <recommendedName>
        <fullName evidence="2">NIDO domain-containing protein</fullName>
    </recommendedName>
</protein>
<proteinExistence type="predicted"/>
<name>A0A8T0BCU0_SILME</name>
<accession>A0A8T0BCU0</accession>
<dbReference type="GO" id="GO:0007160">
    <property type="term" value="P:cell-matrix adhesion"/>
    <property type="evidence" value="ECO:0007669"/>
    <property type="project" value="InterPro"/>
</dbReference>
<feature type="compositionally biased region" description="Low complexity" evidence="1">
    <location>
        <begin position="343"/>
        <end position="376"/>
    </location>
</feature>